<sequence>MFSSKKVINNKAVEFLQVMIADTDFHLSRLYSSQLQAFGITNITIDHDPKKALEHLKSHKYDVVIADWGMEPIGGREFARAMRTSEENPSAGAILVGMCSRPKENIFFEMLNAGVDAIVVKPVSANTIMKHIQLNLEHPRVFVRTSDYYGPDRRRGIKVRYEGSDRREVEAVLEARPK</sequence>
<organism evidence="3 4">
    <name type="scientific">Kordiimonas sediminis</name>
    <dbReference type="NCBI Taxonomy" id="1735581"/>
    <lineage>
        <taxon>Bacteria</taxon>
        <taxon>Pseudomonadati</taxon>
        <taxon>Pseudomonadota</taxon>
        <taxon>Alphaproteobacteria</taxon>
        <taxon>Kordiimonadales</taxon>
        <taxon>Kordiimonadaceae</taxon>
        <taxon>Kordiimonas</taxon>
    </lineage>
</organism>
<dbReference type="GO" id="GO:0000160">
    <property type="term" value="P:phosphorelay signal transduction system"/>
    <property type="evidence" value="ECO:0007669"/>
    <property type="project" value="InterPro"/>
</dbReference>
<dbReference type="Gene3D" id="3.40.50.2300">
    <property type="match status" value="1"/>
</dbReference>
<keyword evidence="1" id="KW-0597">Phosphoprotein</keyword>
<dbReference type="PROSITE" id="PS50110">
    <property type="entry name" value="RESPONSE_REGULATORY"/>
    <property type="match status" value="1"/>
</dbReference>
<feature type="domain" description="Response regulatory" evidence="2">
    <location>
        <begin position="17"/>
        <end position="136"/>
    </location>
</feature>
<feature type="modified residue" description="4-aspartylphosphate" evidence="1">
    <location>
        <position position="67"/>
    </location>
</feature>
<dbReference type="Proteomes" id="UP000630923">
    <property type="component" value="Unassembled WGS sequence"/>
</dbReference>
<comment type="caution">
    <text evidence="3">The sequence shown here is derived from an EMBL/GenBank/DDBJ whole genome shotgun (WGS) entry which is preliminary data.</text>
</comment>
<reference evidence="3" key="2">
    <citation type="submission" date="2020-09" db="EMBL/GenBank/DDBJ databases">
        <authorList>
            <person name="Sun Q."/>
            <person name="Kim S."/>
        </authorList>
    </citation>
    <scope>NUCLEOTIDE SEQUENCE</scope>
    <source>
        <strain evidence="3">KCTC 42590</strain>
    </source>
</reference>
<dbReference type="PANTHER" id="PTHR43228:SF1">
    <property type="entry name" value="TWO-COMPONENT RESPONSE REGULATOR ARR22"/>
    <property type="match status" value="1"/>
</dbReference>
<name>A0A919AXQ6_9PROT</name>
<accession>A0A919AXQ6</accession>
<evidence type="ECO:0000313" key="3">
    <source>
        <dbReference type="EMBL" id="GHF30664.1"/>
    </source>
</evidence>
<keyword evidence="4" id="KW-1185">Reference proteome</keyword>
<evidence type="ECO:0000256" key="1">
    <source>
        <dbReference type="PROSITE-ProRule" id="PRU00169"/>
    </source>
</evidence>
<gene>
    <name evidence="3" type="ORF">GCM10017044_27560</name>
</gene>
<dbReference type="InterPro" id="IPR052048">
    <property type="entry name" value="ST_Response_Regulator"/>
</dbReference>
<dbReference type="PANTHER" id="PTHR43228">
    <property type="entry name" value="TWO-COMPONENT RESPONSE REGULATOR"/>
    <property type="match status" value="1"/>
</dbReference>
<dbReference type="EMBL" id="BNCI01000002">
    <property type="protein sequence ID" value="GHF30664.1"/>
    <property type="molecule type" value="Genomic_DNA"/>
</dbReference>
<protein>
    <submittedName>
        <fullName evidence="3">Response regulator</fullName>
    </submittedName>
</protein>
<evidence type="ECO:0000259" key="2">
    <source>
        <dbReference type="PROSITE" id="PS50110"/>
    </source>
</evidence>
<dbReference type="RefSeq" id="WP_191253931.1">
    <property type="nucleotide sequence ID" value="NZ_BNCI01000002.1"/>
</dbReference>
<dbReference type="SMART" id="SM00448">
    <property type="entry name" value="REC"/>
    <property type="match status" value="1"/>
</dbReference>
<dbReference type="InterPro" id="IPR001789">
    <property type="entry name" value="Sig_transdc_resp-reg_receiver"/>
</dbReference>
<dbReference type="AlphaFoldDB" id="A0A919AXQ6"/>
<dbReference type="InterPro" id="IPR011006">
    <property type="entry name" value="CheY-like_superfamily"/>
</dbReference>
<dbReference type="Pfam" id="PF00072">
    <property type="entry name" value="Response_reg"/>
    <property type="match status" value="1"/>
</dbReference>
<dbReference type="SUPFAM" id="SSF52172">
    <property type="entry name" value="CheY-like"/>
    <property type="match status" value="1"/>
</dbReference>
<reference evidence="3" key="1">
    <citation type="journal article" date="2014" name="Int. J. Syst. Evol. Microbiol.">
        <title>Complete genome sequence of Corynebacterium casei LMG S-19264T (=DSM 44701T), isolated from a smear-ripened cheese.</title>
        <authorList>
            <consortium name="US DOE Joint Genome Institute (JGI-PGF)"/>
            <person name="Walter F."/>
            <person name="Albersmeier A."/>
            <person name="Kalinowski J."/>
            <person name="Ruckert C."/>
        </authorList>
    </citation>
    <scope>NUCLEOTIDE SEQUENCE</scope>
    <source>
        <strain evidence="3">KCTC 42590</strain>
    </source>
</reference>
<proteinExistence type="predicted"/>
<evidence type="ECO:0000313" key="4">
    <source>
        <dbReference type="Proteomes" id="UP000630923"/>
    </source>
</evidence>